<keyword evidence="1" id="KW-0813">Transport</keyword>
<evidence type="ECO:0000259" key="7">
    <source>
        <dbReference type="PROSITE" id="PS50893"/>
    </source>
</evidence>
<accession>A0A7X5F7I1</accession>
<dbReference type="Gene3D" id="3.40.50.300">
    <property type="entry name" value="P-loop containing nucleotide triphosphate hydrolases"/>
    <property type="match status" value="1"/>
</dbReference>
<dbReference type="SMART" id="SM00382">
    <property type="entry name" value="AAA"/>
    <property type="match status" value="1"/>
</dbReference>
<evidence type="ECO:0000256" key="3">
    <source>
        <dbReference type="ARBA" id="ARBA00022748"/>
    </source>
</evidence>
<dbReference type="GO" id="GO:0016887">
    <property type="term" value="F:ATP hydrolysis activity"/>
    <property type="evidence" value="ECO:0007669"/>
    <property type="project" value="InterPro"/>
</dbReference>
<keyword evidence="9" id="KW-1185">Reference proteome</keyword>
<dbReference type="Pfam" id="PF00005">
    <property type="entry name" value="ABC_tran"/>
    <property type="match status" value="1"/>
</dbReference>
<keyword evidence="6" id="KW-0472">Membrane</keyword>
<dbReference type="InterPro" id="IPR005895">
    <property type="entry name" value="ABC_transptr_haem_export_CcmA"/>
</dbReference>
<comment type="caution">
    <text evidence="8">The sequence shown here is derived from an EMBL/GenBank/DDBJ whole genome shotgun (WGS) entry which is preliminary data.</text>
</comment>
<dbReference type="SUPFAM" id="SSF52540">
    <property type="entry name" value="P-loop containing nucleoside triphosphate hydrolases"/>
    <property type="match status" value="1"/>
</dbReference>
<dbReference type="GO" id="GO:0022857">
    <property type="term" value="F:transmembrane transporter activity"/>
    <property type="evidence" value="ECO:0007669"/>
    <property type="project" value="InterPro"/>
</dbReference>
<evidence type="ECO:0000256" key="1">
    <source>
        <dbReference type="ARBA" id="ARBA00022448"/>
    </source>
</evidence>
<reference evidence="9" key="1">
    <citation type="submission" date="2020-01" db="EMBL/GenBank/DDBJ databases">
        <authorList>
            <person name="Fang Y."/>
            <person name="Sun R."/>
            <person name="Nie L."/>
            <person name="He J."/>
            <person name="Hao L."/>
            <person name="Wang L."/>
            <person name="Su S."/>
            <person name="Lv E."/>
            <person name="Zhang Z."/>
            <person name="Xie R."/>
            <person name="Liu H."/>
        </authorList>
    </citation>
    <scope>NUCLEOTIDE SEQUENCE [LARGE SCALE GENOMIC DNA]</scope>
    <source>
        <strain evidence="9">XCT-53</strain>
    </source>
</reference>
<dbReference type="NCBIfam" id="TIGR01189">
    <property type="entry name" value="ccmA"/>
    <property type="match status" value="1"/>
</dbReference>
<keyword evidence="2" id="KW-0547">Nucleotide-binding</keyword>
<dbReference type="PANTHER" id="PTHR43499:SF1">
    <property type="entry name" value="ABC TRANSPORTER I FAMILY MEMBER 1"/>
    <property type="match status" value="1"/>
</dbReference>
<proteinExistence type="predicted"/>
<keyword evidence="4 8" id="KW-0067">ATP-binding</keyword>
<dbReference type="InterPro" id="IPR027417">
    <property type="entry name" value="P-loop_NTPase"/>
</dbReference>
<evidence type="ECO:0000313" key="8">
    <source>
        <dbReference type="EMBL" id="NBN80275.1"/>
    </source>
</evidence>
<sequence>MKLIAEHLAVDRGGRRVFAGLGFVLPAGRALVITGANGVGKSTLLRTLAGLVPPSEGLLALEGGDADRSLAEHAHYFGHDSAVKRALTVLENLEFWRDFTAPVRLPGFVGATLAPREILDRLGIGHTADLPAAYLSAGQTRRLALARLFVSPRPLWLMDEPTSALDTASEAQLLAFMNGHLADGGLIITATHSDLALSPAGVLHLAAPTFPIAGDEAENITVEEGRS</sequence>
<organism evidence="8 9">
    <name type="scientific">Pannonibacter tanglangensis</name>
    <dbReference type="NCBI Taxonomy" id="2750084"/>
    <lineage>
        <taxon>Bacteria</taxon>
        <taxon>Pseudomonadati</taxon>
        <taxon>Pseudomonadota</taxon>
        <taxon>Alphaproteobacteria</taxon>
        <taxon>Hyphomicrobiales</taxon>
        <taxon>Stappiaceae</taxon>
        <taxon>Pannonibacter</taxon>
    </lineage>
</organism>
<dbReference type="PANTHER" id="PTHR43499">
    <property type="entry name" value="ABC TRANSPORTER I FAMILY MEMBER 1"/>
    <property type="match status" value="1"/>
</dbReference>
<evidence type="ECO:0000256" key="4">
    <source>
        <dbReference type="ARBA" id="ARBA00022840"/>
    </source>
</evidence>
<keyword evidence="3" id="KW-0201">Cytochrome c-type biogenesis</keyword>
<dbReference type="PROSITE" id="PS50893">
    <property type="entry name" value="ABC_TRANSPORTER_2"/>
    <property type="match status" value="1"/>
</dbReference>
<dbReference type="RefSeq" id="WP_161709607.1">
    <property type="nucleotide sequence ID" value="NZ_JAABLQ010000003.1"/>
</dbReference>
<protein>
    <submittedName>
        <fullName evidence="8">Heme ABC exporter ATP-binding protein CcmA</fullName>
    </submittedName>
</protein>
<gene>
    <name evidence="8" type="primary">ccmA</name>
    <name evidence="8" type="ORF">GWI72_18500</name>
</gene>
<keyword evidence="5" id="KW-1278">Translocase</keyword>
<dbReference type="Proteomes" id="UP000586722">
    <property type="component" value="Unassembled WGS sequence"/>
</dbReference>
<name>A0A7X5F7I1_9HYPH</name>
<dbReference type="GO" id="GO:0017004">
    <property type="term" value="P:cytochrome complex assembly"/>
    <property type="evidence" value="ECO:0007669"/>
    <property type="project" value="UniProtKB-KW"/>
</dbReference>
<evidence type="ECO:0000256" key="5">
    <source>
        <dbReference type="ARBA" id="ARBA00022967"/>
    </source>
</evidence>
<dbReference type="AlphaFoldDB" id="A0A7X5F7I1"/>
<dbReference type="GO" id="GO:0005524">
    <property type="term" value="F:ATP binding"/>
    <property type="evidence" value="ECO:0007669"/>
    <property type="project" value="UniProtKB-KW"/>
</dbReference>
<dbReference type="InterPro" id="IPR003439">
    <property type="entry name" value="ABC_transporter-like_ATP-bd"/>
</dbReference>
<dbReference type="InterPro" id="IPR003593">
    <property type="entry name" value="AAA+_ATPase"/>
</dbReference>
<dbReference type="EMBL" id="JAABLQ010000003">
    <property type="protein sequence ID" value="NBN80275.1"/>
    <property type="molecule type" value="Genomic_DNA"/>
</dbReference>
<evidence type="ECO:0000256" key="6">
    <source>
        <dbReference type="ARBA" id="ARBA00023136"/>
    </source>
</evidence>
<feature type="domain" description="ABC transporter" evidence="7">
    <location>
        <begin position="3"/>
        <end position="225"/>
    </location>
</feature>
<evidence type="ECO:0000256" key="2">
    <source>
        <dbReference type="ARBA" id="ARBA00022741"/>
    </source>
</evidence>
<evidence type="ECO:0000313" key="9">
    <source>
        <dbReference type="Proteomes" id="UP000586722"/>
    </source>
</evidence>